<evidence type="ECO:0000313" key="3">
    <source>
        <dbReference type="Proteomes" id="UP000335538"/>
    </source>
</evidence>
<proteinExistence type="predicted"/>
<protein>
    <submittedName>
        <fullName evidence="2">Uncharacterized protein</fullName>
    </submittedName>
</protein>
<dbReference type="Proteomes" id="UP000335538">
    <property type="component" value="Unassembled WGS sequence"/>
</dbReference>
<evidence type="ECO:0000313" key="2">
    <source>
        <dbReference type="EMBL" id="VVE84451.1"/>
    </source>
</evidence>
<name>A0A5E5BE17_9BURK</name>
<reference evidence="2 3" key="1">
    <citation type="submission" date="2019-08" db="EMBL/GenBank/DDBJ databases">
        <authorList>
            <person name="Peeters C."/>
        </authorList>
    </citation>
    <scope>NUCLEOTIDE SEQUENCE [LARGE SCALE GENOMIC DNA]</scope>
    <source>
        <strain evidence="2 3">LMG 31121</strain>
    </source>
</reference>
<sequence>MGLLRPTELAGGRGHCTPAPILSAGRFGMPRRERHGLVACLQIRVRRGELPGHIPGEAMRREWPGSRRRRQGQGQGVI</sequence>
<dbReference type="EMBL" id="CABPSR010000018">
    <property type="protein sequence ID" value="VVE84451.1"/>
    <property type="molecule type" value="Genomic_DNA"/>
</dbReference>
<accession>A0A5E5BE17</accession>
<feature type="region of interest" description="Disordered" evidence="1">
    <location>
        <begin position="51"/>
        <end position="78"/>
    </location>
</feature>
<gene>
    <name evidence="2" type="ORF">PSP31121_04769</name>
</gene>
<dbReference type="AlphaFoldDB" id="A0A5E5BE17"/>
<evidence type="ECO:0000256" key="1">
    <source>
        <dbReference type="SAM" id="MobiDB-lite"/>
    </source>
</evidence>
<organism evidence="2 3">
    <name type="scientific">Pandoraea sputorum</name>
    <dbReference type="NCBI Taxonomy" id="93222"/>
    <lineage>
        <taxon>Bacteria</taxon>
        <taxon>Pseudomonadati</taxon>
        <taxon>Pseudomonadota</taxon>
        <taxon>Betaproteobacteria</taxon>
        <taxon>Burkholderiales</taxon>
        <taxon>Burkholderiaceae</taxon>
        <taxon>Pandoraea</taxon>
    </lineage>
</organism>